<keyword evidence="2" id="KW-1185">Reference proteome</keyword>
<accession>A0ACC2TAK7</accession>
<gene>
    <name evidence="1" type="primary">CCP1</name>
    <name evidence="1" type="ORF">DSO57_1034147</name>
</gene>
<protein>
    <submittedName>
        <fullName evidence="1">Heme peroxidase</fullName>
        <ecNumber evidence="1">1.11.1.5</ecNumber>
    </submittedName>
</protein>
<keyword evidence="1" id="KW-0560">Oxidoreductase</keyword>
<proteinExistence type="predicted"/>
<name>A0ACC2TAK7_9FUNG</name>
<comment type="caution">
    <text evidence="1">The sequence shown here is derived from an EMBL/GenBank/DDBJ whole genome shotgun (WGS) entry which is preliminary data.</text>
</comment>
<dbReference type="Proteomes" id="UP001165960">
    <property type="component" value="Unassembled WGS sequence"/>
</dbReference>
<organism evidence="1 2">
    <name type="scientific">Entomophthora muscae</name>
    <dbReference type="NCBI Taxonomy" id="34485"/>
    <lineage>
        <taxon>Eukaryota</taxon>
        <taxon>Fungi</taxon>
        <taxon>Fungi incertae sedis</taxon>
        <taxon>Zoopagomycota</taxon>
        <taxon>Entomophthoromycotina</taxon>
        <taxon>Entomophthoromycetes</taxon>
        <taxon>Entomophthorales</taxon>
        <taxon>Entomophthoraceae</taxon>
        <taxon>Entomophthora</taxon>
    </lineage>
</organism>
<reference evidence="1" key="1">
    <citation type="submission" date="2022-04" db="EMBL/GenBank/DDBJ databases">
        <title>Genome of the entomopathogenic fungus Entomophthora muscae.</title>
        <authorList>
            <person name="Elya C."/>
            <person name="Lovett B.R."/>
            <person name="Lee E."/>
            <person name="Macias A.M."/>
            <person name="Hajek A.E."/>
            <person name="De Bivort B.L."/>
            <person name="Kasson M.T."/>
            <person name="De Fine Licht H.H."/>
            <person name="Stajich J.E."/>
        </authorList>
    </citation>
    <scope>NUCLEOTIDE SEQUENCE</scope>
    <source>
        <strain evidence="1">Berkeley</strain>
    </source>
</reference>
<dbReference type="EMBL" id="QTSX02003120">
    <property type="protein sequence ID" value="KAJ9071724.1"/>
    <property type="molecule type" value="Genomic_DNA"/>
</dbReference>
<sequence length="307" mass="33955">MDFSLDLAQEQLSGWVPCIMGYPSIAGSEIKAASLDYQRVYNEIAKLLEDEDYDDGSYGPILVRLAWHASGTFDRASGNGGSGGATMRYQEANHGANAGLQVARNLLEPIKKKFPDITYADLWTLAGVVAIQEMGGPTILWRPGRSDDKPESDRPPEGRLPDASKDENHIRQVFTRMGFNDQEAVALIGAHALGRCHPDRSGFEGPWTFSPIVFTNDYFVKLLEEKWVPRKWSGPHQFADEGSKSLMMLPTDMALIKDATYKKFVELYAKDAAKFSSDFAAAFAKLLELGNHFDPQSSPLAFKPSAE</sequence>
<evidence type="ECO:0000313" key="2">
    <source>
        <dbReference type="Proteomes" id="UP001165960"/>
    </source>
</evidence>
<evidence type="ECO:0000313" key="1">
    <source>
        <dbReference type="EMBL" id="KAJ9071724.1"/>
    </source>
</evidence>
<keyword evidence="1" id="KW-0575">Peroxidase</keyword>
<dbReference type="EC" id="1.11.1.5" evidence="1"/>